<keyword evidence="7" id="KW-1185">Reference proteome</keyword>
<dbReference type="Pfam" id="PF04828">
    <property type="entry name" value="GFA"/>
    <property type="match status" value="1"/>
</dbReference>
<keyword evidence="4" id="KW-0456">Lyase</keyword>
<dbReference type="AlphaFoldDB" id="A0A517L2H2"/>
<proteinExistence type="inferred from homology"/>
<dbReference type="EMBL" id="CP042187">
    <property type="protein sequence ID" value="QDS69823.1"/>
    <property type="molecule type" value="Genomic_DNA"/>
</dbReference>
<dbReference type="InterPro" id="IPR006913">
    <property type="entry name" value="CENP-V/GFA"/>
</dbReference>
<evidence type="ECO:0000259" key="5">
    <source>
        <dbReference type="PROSITE" id="PS51891"/>
    </source>
</evidence>
<dbReference type="GO" id="GO:0016846">
    <property type="term" value="F:carbon-sulfur lyase activity"/>
    <property type="evidence" value="ECO:0007669"/>
    <property type="project" value="InterPro"/>
</dbReference>
<comment type="similarity">
    <text evidence="1">Belongs to the Gfa family.</text>
</comment>
<dbReference type="Proteomes" id="UP000316270">
    <property type="component" value="Chromosome 3"/>
</dbReference>
<dbReference type="PANTHER" id="PTHR33337:SF40">
    <property type="entry name" value="CENP-V_GFA DOMAIN-CONTAINING PROTEIN-RELATED"/>
    <property type="match status" value="1"/>
</dbReference>
<dbReference type="InterPro" id="IPR011057">
    <property type="entry name" value="Mss4-like_sf"/>
</dbReference>
<accession>A0A517L2H2</accession>
<organism evidence="6 7">
    <name type="scientific">Venturia effusa</name>
    <dbReference type="NCBI Taxonomy" id="50376"/>
    <lineage>
        <taxon>Eukaryota</taxon>
        <taxon>Fungi</taxon>
        <taxon>Dikarya</taxon>
        <taxon>Ascomycota</taxon>
        <taxon>Pezizomycotina</taxon>
        <taxon>Dothideomycetes</taxon>
        <taxon>Pleosporomycetidae</taxon>
        <taxon>Venturiales</taxon>
        <taxon>Venturiaceae</taxon>
        <taxon>Venturia</taxon>
    </lineage>
</organism>
<dbReference type="SUPFAM" id="SSF51316">
    <property type="entry name" value="Mss4-like"/>
    <property type="match status" value="1"/>
</dbReference>
<reference evidence="6 7" key="1">
    <citation type="submission" date="2019-07" db="EMBL/GenBank/DDBJ databases">
        <title>Finished genome of Venturia effusa.</title>
        <authorList>
            <person name="Young C.A."/>
            <person name="Cox M.P."/>
            <person name="Ganley A.R.D."/>
            <person name="David W.J."/>
        </authorList>
    </citation>
    <scope>NUCLEOTIDE SEQUENCE [LARGE SCALE GENOMIC DNA]</scope>
    <source>
        <strain evidence="7">albino</strain>
    </source>
</reference>
<name>A0A517L2H2_9PEZI</name>
<evidence type="ECO:0000256" key="1">
    <source>
        <dbReference type="ARBA" id="ARBA00005495"/>
    </source>
</evidence>
<dbReference type="PANTHER" id="PTHR33337">
    <property type="entry name" value="GFA DOMAIN-CONTAINING PROTEIN"/>
    <property type="match status" value="1"/>
</dbReference>
<keyword evidence="2" id="KW-0479">Metal-binding</keyword>
<evidence type="ECO:0000256" key="4">
    <source>
        <dbReference type="ARBA" id="ARBA00023239"/>
    </source>
</evidence>
<protein>
    <recommendedName>
        <fullName evidence="5">CENP-V/GFA domain-containing protein</fullName>
    </recommendedName>
</protein>
<evidence type="ECO:0000313" key="7">
    <source>
        <dbReference type="Proteomes" id="UP000316270"/>
    </source>
</evidence>
<dbReference type="GO" id="GO:0046872">
    <property type="term" value="F:metal ion binding"/>
    <property type="evidence" value="ECO:0007669"/>
    <property type="project" value="UniProtKB-KW"/>
</dbReference>
<keyword evidence="3" id="KW-0862">Zinc</keyword>
<dbReference type="OrthoDB" id="2212170at2759"/>
<dbReference type="Gene3D" id="3.90.1590.10">
    <property type="entry name" value="glutathione-dependent formaldehyde- activating enzyme (gfa)"/>
    <property type="match status" value="1"/>
</dbReference>
<sequence length="138" mass="15016">MSSSTSVSGSCLCQFIRYTIEGTDKGAVLCHCSNCQKATGSAFANNHRFTRAQITITQGGDIIKAYKDSNTLTGNTLTRWFCGDCGSPIYLENEKFKGLVILYSGCIEGDLGQVQPSGELFAHNRRKWFPGFEGAAKL</sequence>
<evidence type="ECO:0000313" key="6">
    <source>
        <dbReference type="EMBL" id="QDS69823.1"/>
    </source>
</evidence>
<gene>
    <name evidence="6" type="ORF">FKW77_010527</name>
</gene>
<evidence type="ECO:0000256" key="3">
    <source>
        <dbReference type="ARBA" id="ARBA00022833"/>
    </source>
</evidence>
<dbReference type="STRING" id="50376.A0A517L2H2"/>
<evidence type="ECO:0000256" key="2">
    <source>
        <dbReference type="ARBA" id="ARBA00022723"/>
    </source>
</evidence>
<dbReference type="PROSITE" id="PS51891">
    <property type="entry name" value="CENP_V_GFA"/>
    <property type="match status" value="1"/>
</dbReference>
<feature type="domain" description="CENP-V/GFA" evidence="5">
    <location>
        <begin position="7"/>
        <end position="129"/>
    </location>
</feature>